<reference evidence="3 6" key="1">
    <citation type="journal article" date="2011" name="Nature">
        <title>The Medicago genome provides insight into the evolution of rhizobial symbioses.</title>
        <authorList>
            <person name="Young N.D."/>
            <person name="Debelle F."/>
            <person name="Oldroyd G.E."/>
            <person name="Geurts R."/>
            <person name="Cannon S.B."/>
            <person name="Udvardi M.K."/>
            <person name="Benedito V.A."/>
            <person name="Mayer K.F."/>
            <person name="Gouzy J."/>
            <person name="Schoof H."/>
            <person name="Van de Peer Y."/>
            <person name="Proost S."/>
            <person name="Cook D.R."/>
            <person name="Meyers B.C."/>
            <person name="Spannagl M."/>
            <person name="Cheung F."/>
            <person name="De Mita S."/>
            <person name="Krishnakumar V."/>
            <person name="Gundlach H."/>
            <person name="Zhou S."/>
            <person name="Mudge J."/>
            <person name="Bharti A.K."/>
            <person name="Murray J.D."/>
            <person name="Naoumkina M.A."/>
            <person name="Rosen B."/>
            <person name="Silverstein K.A."/>
            <person name="Tang H."/>
            <person name="Rombauts S."/>
            <person name="Zhao P.X."/>
            <person name="Zhou P."/>
            <person name="Barbe V."/>
            <person name="Bardou P."/>
            <person name="Bechner M."/>
            <person name="Bellec A."/>
            <person name="Berger A."/>
            <person name="Berges H."/>
            <person name="Bidwell S."/>
            <person name="Bisseling T."/>
            <person name="Choisne N."/>
            <person name="Couloux A."/>
            <person name="Denny R."/>
            <person name="Deshpande S."/>
            <person name="Dai X."/>
            <person name="Doyle J.J."/>
            <person name="Dudez A.M."/>
            <person name="Farmer A.D."/>
            <person name="Fouteau S."/>
            <person name="Franken C."/>
            <person name="Gibelin C."/>
            <person name="Gish J."/>
            <person name="Goldstein S."/>
            <person name="Gonzalez A.J."/>
            <person name="Green P.J."/>
            <person name="Hallab A."/>
            <person name="Hartog M."/>
            <person name="Hua A."/>
            <person name="Humphray S.J."/>
            <person name="Jeong D.H."/>
            <person name="Jing Y."/>
            <person name="Jocker A."/>
            <person name="Kenton S.M."/>
            <person name="Kim D.J."/>
            <person name="Klee K."/>
            <person name="Lai H."/>
            <person name="Lang C."/>
            <person name="Lin S."/>
            <person name="Macmil S.L."/>
            <person name="Magdelenat G."/>
            <person name="Matthews L."/>
            <person name="McCorrison J."/>
            <person name="Monaghan E.L."/>
            <person name="Mun J.H."/>
            <person name="Najar F.Z."/>
            <person name="Nicholson C."/>
            <person name="Noirot C."/>
            <person name="O'Bleness M."/>
            <person name="Paule C.R."/>
            <person name="Poulain J."/>
            <person name="Prion F."/>
            <person name="Qin B."/>
            <person name="Qu C."/>
            <person name="Retzel E.F."/>
            <person name="Riddle C."/>
            <person name="Sallet E."/>
            <person name="Samain S."/>
            <person name="Samson N."/>
            <person name="Sanders I."/>
            <person name="Saurat O."/>
            <person name="Scarpelli C."/>
            <person name="Schiex T."/>
            <person name="Segurens B."/>
            <person name="Severin A.J."/>
            <person name="Sherrier D.J."/>
            <person name="Shi R."/>
            <person name="Sims S."/>
            <person name="Singer S.R."/>
            <person name="Sinharoy S."/>
            <person name="Sterck L."/>
            <person name="Viollet A."/>
            <person name="Wang B.B."/>
            <person name="Wang K."/>
            <person name="Wang M."/>
            <person name="Wang X."/>
            <person name="Warfsmann J."/>
            <person name="Weissenbach J."/>
            <person name="White D.D."/>
            <person name="White J.D."/>
            <person name="Wiley G.B."/>
            <person name="Wincker P."/>
            <person name="Xing Y."/>
            <person name="Yang L."/>
            <person name="Yao Z."/>
            <person name="Ying F."/>
            <person name="Zhai J."/>
            <person name="Zhou L."/>
            <person name="Zuber A."/>
            <person name="Denarie J."/>
            <person name="Dixon R.A."/>
            <person name="May G.D."/>
            <person name="Schwartz D.C."/>
            <person name="Rogers J."/>
            <person name="Quetier F."/>
            <person name="Town C.D."/>
            <person name="Roe B.A."/>
        </authorList>
    </citation>
    <scope>NUCLEOTIDE SEQUENCE [LARGE SCALE GENOMIC DNA]</scope>
    <source>
        <strain evidence="3">A17</strain>
        <strain evidence="5 6">cv. Jemalong A17</strain>
    </source>
</reference>
<dbReference type="EMBL" id="CM001220">
    <property type="protein sequence ID" value="AES86783.1"/>
    <property type="molecule type" value="Genomic_DNA"/>
</dbReference>
<dbReference type="GO" id="GO:0046872">
    <property type="term" value="F:metal ion binding"/>
    <property type="evidence" value="ECO:0007669"/>
    <property type="project" value="InterPro"/>
</dbReference>
<dbReference type="EnsemblPlants" id="AES86783">
    <property type="protein sequence ID" value="AES86783"/>
    <property type="gene ID" value="MTR_4g014790"/>
</dbReference>
<protein>
    <submittedName>
        <fullName evidence="3">Nodule Cysteine-Rich (NCR) secreted peptide</fullName>
    </submittedName>
    <submittedName>
        <fullName evidence="4">Putative Late nodulin</fullName>
    </submittedName>
</protein>
<sequence>MERGKNMVELLKFVYVMILFLFLFFVTTEACGGKTHYSEIIECKNDADCPIGYKCIDEMCKYG</sequence>
<feature type="chain" id="PRO_5014572993" evidence="1">
    <location>
        <begin position="33"/>
        <end position="63"/>
    </location>
</feature>
<evidence type="ECO:0000313" key="6">
    <source>
        <dbReference type="Proteomes" id="UP000002051"/>
    </source>
</evidence>
<evidence type="ECO:0000313" key="5">
    <source>
        <dbReference type="EnsemblPlants" id="AES86783"/>
    </source>
</evidence>
<dbReference type="Proteomes" id="UP000002051">
    <property type="component" value="Chromosome 4"/>
</dbReference>
<name>G7JLV0_MEDTR</name>
<reference evidence="4" key="4">
    <citation type="journal article" date="2018" name="Nat. Plants">
        <title>Whole-genome landscape of Medicago truncatula symbiotic genes.</title>
        <authorList>
            <person name="Pecrix Y."/>
            <person name="Gamas P."/>
            <person name="Carrere S."/>
        </authorList>
    </citation>
    <scope>NUCLEOTIDE SEQUENCE</scope>
    <source>
        <tissue evidence="4">Leaves</tissue>
    </source>
</reference>
<proteinExistence type="predicted"/>
<evidence type="ECO:0000256" key="1">
    <source>
        <dbReference type="SAM" id="SignalP"/>
    </source>
</evidence>
<keyword evidence="1" id="KW-0732">Signal</keyword>
<organism evidence="3 6">
    <name type="scientific">Medicago truncatula</name>
    <name type="common">Barrel medic</name>
    <name type="synonym">Medicago tribuloides</name>
    <dbReference type="NCBI Taxonomy" id="3880"/>
    <lineage>
        <taxon>Eukaryota</taxon>
        <taxon>Viridiplantae</taxon>
        <taxon>Streptophyta</taxon>
        <taxon>Embryophyta</taxon>
        <taxon>Tracheophyta</taxon>
        <taxon>Spermatophyta</taxon>
        <taxon>Magnoliopsida</taxon>
        <taxon>eudicotyledons</taxon>
        <taxon>Gunneridae</taxon>
        <taxon>Pentapetalae</taxon>
        <taxon>rosids</taxon>
        <taxon>fabids</taxon>
        <taxon>Fabales</taxon>
        <taxon>Fabaceae</taxon>
        <taxon>Papilionoideae</taxon>
        <taxon>50 kb inversion clade</taxon>
        <taxon>NPAAA clade</taxon>
        <taxon>Hologalegina</taxon>
        <taxon>IRL clade</taxon>
        <taxon>Trifolieae</taxon>
        <taxon>Medicago</taxon>
    </lineage>
</organism>
<reference evidence="5" key="3">
    <citation type="submission" date="2015-04" db="UniProtKB">
        <authorList>
            <consortium name="EnsemblPlants"/>
        </authorList>
    </citation>
    <scope>IDENTIFICATION</scope>
    <source>
        <strain evidence="5">cv. Jemalong A17</strain>
    </source>
</reference>
<evidence type="ECO:0000313" key="4">
    <source>
        <dbReference type="EMBL" id="RHN58752.1"/>
    </source>
</evidence>
<dbReference type="AlphaFoldDB" id="G7JLV0"/>
<dbReference type="InterPro" id="IPR009810">
    <property type="entry name" value="Nodulin_late_dom"/>
</dbReference>
<dbReference type="Proteomes" id="UP000265566">
    <property type="component" value="Chromosome 4"/>
</dbReference>
<evidence type="ECO:0000259" key="2">
    <source>
        <dbReference type="Pfam" id="PF07127"/>
    </source>
</evidence>
<accession>G7JLV0</accession>
<dbReference type="EMBL" id="PSQE01000004">
    <property type="protein sequence ID" value="RHN58752.1"/>
    <property type="molecule type" value="Genomic_DNA"/>
</dbReference>
<keyword evidence="6" id="KW-1185">Reference proteome</keyword>
<reference evidence="3 6" key="2">
    <citation type="journal article" date="2014" name="BMC Genomics">
        <title>An improved genome release (version Mt4.0) for the model legume Medicago truncatula.</title>
        <authorList>
            <person name="Tang H."/>
            <person name="Krishnakumar V."/>
            <person name="Bidwell S."/>
            <person name="Rosen B."/>
            <person name="Chan A."/>
            <person name="Zhou S."/>
            <person name="Gentzbittel L."/>
            <person name="Childs K.L."/>
            <person name="Yandell M."/>
            <person name="Gundlach H."/>
            <person name="Mayer K.F."/>
            <person name="Schwartz D.C."/>
            <person name="Town C.D."/>
        </authorList>
    </citation>
    <scope>GENOME REANNOTATION</scope>
    <source>
        <strain evidence="5 6">cv. Jemalong A17</strain>
    </source>
</reference>
<evidence type="ECO:0000313" key="3">
    <source>
        <dbReference type="EMBL" id="AES86783.1"/>
    </source>
</evidence>
<gene>
    <name evidence="3" type="ordered locus">MTR_4g014790</name>
    <name evidence="4" type="ORF">MtrunA17_Chr4g0005761</name>
</gene>
<feature type="domain" description="Late nodulin" evidence="2">
    <location>
        <begin position="7"/>
        <end position="61"/>
    </location>
</feature>
<dbReference type="HOGENOM" id="CLU_181053_1_1_1"/>
<dbReference type="Pfam" id="PF07127">
    <property type="entry name" value="Nodulin_late"/>
    <property type="match status" value="1"/>
</dbReference>
<dbReference type="PaxDb" id="3880-AES86783"/>
<dbReference type="Gramene" id="rna20693">
    <property type="protein sequence ID" value="RHN58752.1"/>
    <property type="gene ID" value="gene20693"/>
</dbReference>
<feature type="signal peptide" evidence="1">
    <location>
        <begin position="1"/>
        <end position="32"/>
    </location>
</feature>